<organism evidence="5 6">
    <name type="scientific">Calycomorphotria hydatis</name>
    <dbReference type="NCBI Taxonomy" id="2528027"/>
    <lineage>
        <taxon>Bacteria</taxon>
        <taxon>Pseudomonadati</taxon>
        <taxon>Planctomycetota</taxon>
        <taxon>Planctomycetia</taxon>
        <taxon>Planctomycetales</taxon>
        <taxon>Planctomycetaceae</taxon>
        <taxon>Calycomorphotria</taxon>
    </lineage>
</organism>
<dbReference type="Gene3D" id="3.30.450.90">
    <property type="match status" value="1"/>
</dbReference>
<dbReference type="GO" id="GO:0005524">
    <property type="term" value="F:ATP binding"/>
    <property type="evidence" value="ECO:0007669"/>
    <property type="project" value="UniProtKB-KW"/>
</dbReference>
<dbReference type="AlphaFoldDB" id="A0A517T7R0"/>
<dbReference type="EMBL" id="CP036316">
    <property type="protein sequence ID" value="QDT64415.1"/>
    <property type="molecule type" value="Genomic_DNA"/>
</dbReference>
<sequence length="433" mass="48624">MIFKRRGGDADDEIEDDEDEDVDYVLFRGALNGRNPDMTKHARLAQSGLMPTKDLVTDALLRRADMIRIEPKGNAAMIRLFIDGVPYPGGRMAKPQLVAVTQILKLLSGLDPRVRKPQEGGVKAELDGVSYELKVQMEPMAGGVDRITIRTRDTKKFPDAPEDLGIHDALRVKLRELITGKHGVFLTCGQTLSGVTTSAHGVVKAMDLYIYNVFLLHDPGFEIPMVNKFEKKDAEEDLDSQIQRCLRKEPNVMYVGKVNDQKFDTIHRYTDEVSFVGEMDAPDPITGLLRTIDWTDDPELITNTVSGLMASRLIRKLCESCKQAFRPNPKVLAKVGLPPETKVLYRANRAEQDDEDFEVCEKCGGTGYLGRVGLFELLEMTDEMKELVLAGADPKAIRAHMRSSKMFTHQREGLRMVADGTTSLEELQRIFRR</sequence>
<keyword evidence="2" id="KW-0547">Nucleotide-binding</keyword>
<name>A0A517T7R0_9PLAN</name>
<proteinExistence type="inferred from homology"/>
<dbReference type="Proteomes" id="UP000319976">
    <property type="component" value="Chromosome"/>
</dbReference>
<keyword evidence="6" id="KW-1185">Reference proteome</keyword>
<dbReference type="Pfam" id="PF00437">
    <property type="entry name" value="T2SSE"/>
    <property type="match status" value="1"/>
</dbReference>
<dbReference type="Gene3D" id="3.40.50.300">
    <property type="entry name" value="P-loop containing nucleotide triphosphate hydrolases"/>
    <property type="match status" value="1"/>
</dbReference>
<dbReference type="PANTHER" id="PTHR30258">
    <property type="entry name" value="TYPE II SECRETION SYSTEM PROTEIN GSPE-RELATED"/>
    <property type="match status" value="1"/>
</dbReference>
<dbReference type="KEGG" id="chya:V22_16490"/>
<evidence type="ECO:0000313" key="5">
    <source>
        <dbReference type="EMBL" id="QDT64415.1"/>
    </source>
</evidence>
<dbReference type="RefSeq" id="WP_145261559.1">
    <property type="nucleotide sequence ID" value="NZ_CP036316.1"/>
</dbReference>
<dbReference type="InterPro" id="IPR027417">
    <property type="entry name" value="P-loop_NTPase"/>
</dbReference>
<gene>
    <name evidence="5" type="primary">epsE_3</name>
    <name evidence="5" type="ORF">V22_16490</name>
</gene>
<evidence type="ECO:0000256" key="1">
    <source>
        <dbReference type="ARBA" id="ARBA00006611"/>
    </source>
</evidence>
<dbReference type="InterPro" id="IPR001482">
    <property type="entry name" value="T2SS/T4SS_dom"/>
</dbReference>
<reference evidence="5 6" key="1">
    <citation type="submission" date="2019-02" db="EMBL/GenBank/DDBJ databases">
        <title>Deep-cultivation of Planctomycetes and their phenomic and genomic characterization uncovers novel biology.</title>
        <authorList>
            <person name="Wiegand S."/>
            <person name="Jogler M."/>
            <person name="Boedeker C."/>
            <person name="Pinto D."/>
            <person name="Vollmers J."/>
            <person name="Rivas-Marin E."/>
            <person name="Kohn T."/>
            <person name="Peeters S.H."/>
            <person name="Heuer A."/>
            <person name="Rast P."/>
            <person name="Oberbeckmann S."/>
            <person name="Bunk B."/>
            <person name="Jeske O."/>
            <person name="Meyerdierks A."/>
            <person name="Storesund J.E."/>
            <person name="Kallscheuer N."/>
            <person name="Luecker S."/>
            <person name="Lage O.M."/>
            <person name="Pohl T."/>
            <person name="Merkel B.J."/>
            <person name="Hornburger P."/>
            <person name="Mueller R.-W."/>
            <person name="Bruemmer F."/>
            <person name="Labrenz M."/>
            <person name="Spormann A.M."/>
            <person name="Op den Camp H."/>
            <person name="Overmann J."/>
            <person name="Amann R."/>
            <person name="Jetten M.S.M."/>
            <person name="Mascher T."/>
            <person name="Medema M.H."/>
            <person name="Devos D.P."/>
            <person name="Kaster A.-K."/>
            <person name="Ovreas L."/>
            <person name="Rohde M."/>
            <person name="Galperin M.Y."/>
            <person name="Jogler C."/>
        </authorList>
    </citation>
    <scope>NUCLEOTIDE SEQUENCE [LARGE SCALE GENOMIC DNA]</scope>
    <source>
        <strain evidence="5 6">V22</strain>
    </source>
</reference>
<comment type="similarity">
    <text evidence="1">Belongs to the GSP E family.</text>
</comment>
<dbReference type="GO" id="GO:0005886">
    <property type="term" value="C:plasma membrane"/>
    <property type="evidence" value="ECO:0007669"/>
    <property type="project" value="TreeGrafter"/>
</dbReference>
<keyword evidence="3" id="KW-0067">ATP-binding</keyword>
<feature type="domain" description="Bacterial type II secretion system protein E" evidence="4">
    <location>
        <begin position="53"/>
        <end position="429"/>
    </location>
</feature>
<accession>A0A517T7R0</accession>
<evidence type="ECO:0000256" key="3">
    <source>
        <dbReference type="ARBA" id="ARBA00022840"/>
    </source>
</evidence>
<dbReference type="SUPFAM" id="SSF52540">
    <property type="entry name" value="P-loop containing nucleoside triphosphate hydrolases"/>
    <property type="match status" value="1"/>
</dbReference>
<protein>
    <submittedName>
        <fullName evidence="5">Type II secretion system protein E</fullName>
    </submittedName>
</protein>
<evidence type="ECO:0000313" key="6">
    <source>
        <dbReference type="Proteomes" id="UP000319976"/>
    </source>
</evidence>
<dbReference type="GO" id="GO:0016887">
    <property type="term" value="F:ATP hydrolysis activity"/>
    <property type="evidence" value="ECO:0007669"/>
    <property type="project" value="TreeGrafter"/>
</dbReference>
<evidence type="ECO:0000259" key="4">
    <source>
        <dbReference type="Pfam" id="PF00437"/>
    </source>
</evidence>
<dbReference type="OrthoDB" id="244550at2"/>
<evidence type="ECO:0000256" key="2">
    <source>
        <dbReference type="ARBA" id="ARBA00022741"/>
    </source>
</evidence>
<dbReference type="PANTHER" id="PTHR30258:SF2">
    <property type="entry name" value="COMG OPERON PROTEIN 1"/>
    <property type="match status" value="1"/>
</dbReference>